<gene>
    <name evidence="1" type="ORF">GGR43_000387</name>
</gene>
<dbReference type="InterPro" id="IPR036287">
    <property type="entry name" value="Rv1873-like_sf"/>
</dbReference>
<dbReference type="Gene3D" id="1.25.40.380">
    <property type="entry name" value="Protein of unknown function DUF1810"/>
    <property type="match status" value="1"/>
</dbReference>
<protein>
    <submittedName>
        <fullName evidence="1">Uncharacterized protein (DUF1810 family)</fullName>
    </submittedName>
</protein>
<evidence type="ECO:0000313" key="2">
    <source>
        <dbReference type="Proteomes" id="UP000571950"/>
    </source>
</evidence>
<evidence type="ECO:0000313" key="1">
    <source>
        <dbReference type="EMBL" id="MBB3924693.1"/>
    </source>
</evidence>
<sequence>MAFAPDLSRFVVAQQQCWDRVLAELREGHKRSHWMWFVFPQIAGLGHSATARHYAIADLAEARAWLRHPLLGARLREAVEAVLPWQDSRTAEAIFGGVDAMKLRSSMTLFERAAREEGLDPAPFVAMLEGFHAGERDPATLSRLG</sequence>
<reference evidence="1 2" key="1">
    <citation type="submission" date="2020-08" db="EMBL/GenBank/DDBJ databases">
        <title>Genomic Encyclopedia of Type Strains, Phase IV (KMG-IV): sequencing the most valuable type-strain genomes for metagenomic binning, comparative biology and taxonomic classification.</title>
        <authorList>
            <person name="Goeker M."/>
        </authorList>
    </citation>
    <scope>NUCLEOTIDE SEQUENCE [LARGE SCALE GENOMIC DNA]</scope>
    <source>
        <strain evidence="1 2">DSM 26189</strain>
    </source>
</reference>
<keyword evidence="2" id="KW-1185">Reference proteome</keyword>
<accession>A0A7W6BDA4</accession>
<dbReference type="InterPro" id="IPR014937">
    <property type="entry name" value="DUF1810"/>
</dbReference>
<dbReference type="AlphaFoldDB" id="A0A7W6BDA4"/>
<dbReference type="EMBL" id="JACIDT010000001">
    <property type="protein sequence ID" value="MBB3924693.1"/>
    <property type="molecule type" value="Genomic_DNA"/>
</dbReference>
<dbReference type="SUPFAM" id="SSF140736">
    <property type="entry name" value="Rv1873-like"/>
    <property type="match status" value="1"/>
</dbReference>
<dbReference type="PIRSF" id="PIRSF008546">
    <property type="entry name" value="UCP008546"/>
    <property type="match status" value="1"/>
</dbReference>
<dbReference type="RefSeq" id="WP_188070241.1">
    <property type="nucleotide sequence ID" value="NZ_BSPS01000093.1"/>
</dbReference>
<proteinExistence type="predicted"/>
<comment type="caution">
    <text evidence="1">The sequence shown here is derived from an EMBL/GenBank/DDBJ whole genome shotgun (WGS) entry which is preliminary data.</text>
</comment>
<dbReference type="Pfam" id="PF08837">
    <property type="entry name" value="DUF1810"/>
    <property type="match status" value="1"/>
</dbReference>
<name>A0A7W6BDA4_9SPHN</name>
<organism evidence="1 2">
    <name type="scientific">Sphingobium jiangsuense</name>
    <dbReference type="NCBI Taxonomy" id="870476"/>
    <lineage>
        <taxon>Bacteria</taxon>
        <taxon>Pseudomonadati</taxon>
        <taxon>Pseudomonadota</taxon>
        <taxon>Alphaproteobacteria</taxon>
        <taxon>Sphingomonadales</taxon>
        <taxon>Sphingomonadaceae</taxon>
        <taxon>Sphingobium</taxon>
    </lineage>
</organism>
<dbReference type="Proteomes" id="UP000571950">
    <property type="component" value="Unassembled WGS sequence"/>
</dbReference>